<sequence>MPACFIIFSNLSFQD</sequence>
<reference evidence="1" key="2">
    <citation type="journal article" date="2015" name="Data Brief">
        <title>Shoot transcriptome of the giant reed, Arundo donax.</title>
        <authorList>
            <person name="Barrero R.A."/>
            <person name="Guerrero F.D."/>
            <person name="Moolhuijzen P."/>
            <person name="Goolsby J.A."/>
            <person name="Tidwell J."/>
            <person name="Bellgard S.E."/>
            <person name="Bellgard M.I."/>
        </authorList>
    </citation>
    <scope>NUCLEOTIDE SEQUENCE</scope>
    <source>
        <tissue evidence="1">Shoot tissue taken approximately 20 cm above the soil surface</tissue>
    </source>
</reference>
<evidence type="ECO:0000313" key="1">
    <source>
        <dbReference type="EMBL" id="JAE37576.1"/>
    </source>
</evidence>
<name>A0A0A9HRS7_ARUDO</name>
<dbReference type="EMBL" id="GBRH01160320">
    <property type="protein sequence ID" value="JAE37576.1"/>
    <property type="molecule type" value="Transcribed_RNA"/>
</dbReference>
<protein>
    <submittedName>
        <fullName evidence="1">Uncharacterized protein</fullName>
    </submittedName>
</protein>
<accession>A0A0A9HRS7</accession>
<organism evidence="1">
    <name type="scientific">Arundo donax</name>
    <name type="common">Giant reed</name>
    <name type="synonym">Donax arundinaceus</name>
    <dbReference type="NCBI Taxonomy" id="35708"/>
    <lineage>
        <taxon>Eukaryota</taxon>
        <taxon>Viridiplantae</taxon>
        <taxon>Streptophyta</taxon>
        <taxon>Embryophyta</taxon>
        <taxon>Tracheophyta</taxon>
        <taxon>Spermatophyta</taxon>
        <taxon>Magnoliopsida</taxon>
        <taxon>Liliopsida</taxon>
        <taxon>Poales</taxon>
        <taxon>Poaceae</taxon>
        <taxon>PACMAD clade</taxon>
        <taxon>Arundinoideae</taxon>
        <taxon>Arundineae</taxon>
        <taxon>Arundo</taxon>
    </lineage>
</organism>
<reference evidence="1" key="1">
    <citation type="submission" date="2014-09" db="EMBL/GenBank/DDBJ databases">
        <authorList>
            <person name="Magalhaes I.L.F."/>
            <person name="Oliveira U."/>
            <person name="Santos F.R."/>
            <person name="Vidigal T.H.D.A."/>
            <person name="Brescovit A.D."/>
            <person name="Santos A.J."/>
        </authorList>
    </citation>
    <scope>NUCLEOTIDE SEQUENCE</scope>
    <source>
        <tissue evidence="1">Shoot tissue taken approximately 20 cm above the soil surface</tissue>
    </source>
</reference>
<proteinExistence type="predicted"/>